<evidence type="ECO:0008006" key="3">
    <source>
        <dbReference type="Google" id="ProtNLM"/>
    </source>
</evidence>
<dbReference type="AlphaFoldDB" id="A0A9D9E668"/>
<dbReference type="Proteomes" id="UP000823614">
    <property type="component" value="Unassembled WGS sequence"/>
</dbReference>
<protein>
    <recommendedName>
        <fullName evidence="3">dUTPase</fullName>
    </recommendedName>
</protein>
<gene>
    <name evidence="1" type="ORF">IAA89_05780</name>
</gene>
<accession>A0A9D9E668</accession>
<proteinExistence type="predicted"/>
<reference evidence="1" key="1">
    <citation type="submission" date="2020-10" db="EMBL/GenBank/DDBJ databases">
        <authorList>
            <person name="Gilroy R."/>
        </authorList>
    </citation>
    <scope>NUCLEOTIDE SEQUENCE</scope>
    <source>
        <strain evidence="1">C6-149</strain>
    </source>
</reference>
<dbReference type="EMBL" id="JADIMP010000093">
    <property type="protein sequence ID" value="MBO8441921.1"/>
    <property type="molecule type" value="Genomic_DNA"/>
</dbReference>
<evidence type="ECO:0000313" key="1">
    <source>
        <dbReference type="EMBL" id="MBO8441921.1"/>
    </source>
</evidence>
<sequence>MLDLQFVLKKTSNYILSGHNNLELNSLYLKLDKDLSLLVDDCLKDNSELQTIYVKCMFDFMLIACKQKWQHLVIVETPDLNNNFSSVARIFLTLKEFILNSLFKHRQQDFLHAWRLFLAIGINKYQLNQDELQKSFEKFVSKLT</sequence>
<reference evidence="1" key="2">
    <citation type="journal article" date="2021" name="PeerJ">
        <title>Extensive microbial diversity within the chicken gut microbiome revealed by metagenomics and culture.</title>
        <authorList>
            <person name="Gilroy R."/>
            <person name="Ravi A."/>
            <person name="Getino M."/>
            <person name="Pursley I."/>
            <person name="Horton D.L."/>
            <person name="Alikhan N.F."/>
            <person name="Baker D."/>
            <person name="Gharbi K."/>
            <person name="Hall N."/>
            <person name="Watson M."/>
            <person name="Adriaenssens E.M."/>
            <person name="Foster-Nyarko E."/>
            <person name="Jarju S."/>
            <person name="Secka A."/>
            <person name="Antonio M."/>
            <person name="Oren A."/>
            <person name="Chaudhuri R.R."/>
            <person name="La Ragione R."/>
            <person name="Hildebrand F."/>
            <person name="Pallen M.J."/>
        </authorList>
    </citation>
    <scope>NUCLEOTIDE SEQUENCE</scope>
    <source>
        <strain evidence="1">C6-149</strain>
    </source>
</reference>
<name>A0A9D9E668_9LACO</name>
<organism evidence="1 2">
    <name type="scientific">Candidatus Gallilactobacillus intestinavium</name>
    <dbReference type="NCBI Taxonomy" id="2840838"/>
    <lineage>
        <taxon>Bacteria</taxon>
        <taxon>Bacillati</taxon>
        <taxon>Bacillota</taxon>
        <taxon>Bacilli</taxon>
        <taxon>Lactobacillales</taxon>
        <taxon>Lactobacillaceae</taxon>
        <taxon>Lactobacillaceae incertae sedis</taxon>
        <taxon>Candidatus Gallilactobacillus</taxon>
    </lineage>
</organism>
<comment type="caution">
    <text evidence="1">The sequence shown here is derived from an EMBL/GenBank/DDBJ whole genome shotgun (WGS) entry which is preliminary data.</text>
</comment>
<evidence type="ECO:0000313" key="2">
    <source>
        <dbReference type="Proteomes" id="UP000823614"/>
    </source>
</evidence>